<sequence length="101" mass="11831">QCNSITPSSILGRQLDTSDEDGKCSWPVWKPIDKKVDLHQIRGTITSLLYEIDENWSAFLLHSYINREQRNFINDLRIKPSRVSYAVIQIDFAENYAFLRQ</sequence>
<keyword evidence="3" id="KW-1185">Reference proteome</keyword>
<comment type="caution">
    <text evidence="2">The sequence shown here is derived from an EMBL/GenBank/DDBJ whole genome shotgun (WGS) entry which is preliminary data.</text>
</comment>
<feature type="region of interest" description="Disordered" evidence="1">
    <location>
        <begin position="1"/>
        <end position="21"/>
    </location>
</feature>
<name>A0A821S9M6_9BILA</name>
<feature type="compositionally biased region" description="Polar residues" evidence="1">
    <location>
        <begin position="1"/>
        <end position="11"/>
    </location>
</feature>
<protein>
    <submittedName>
        <fullName evidence="2">Uncharacterized protein</fullName>
    </submittedName>
</protein>
<evidence type="ECO:0000313" key="2">
    <source>
        <dbReference type="EMBL" id="CAF4851339.1"/>
    </source>
</evidence>
<evidence type="ECO:0000256" key="1">
    <source>
        <dbReference type="SAM" id="MobiDB-lite"/>
    </source>
</evidence>
<proteinExistence type="predicted"/>
<evidence type="ECO:0000313" key="3">
    <source>
        <dbReference type="Proteomes" id="UP000663873"/>
    </source>
</evidence>
<organism evidence="2 3">
    <name type="scientific">Rotaria socialis</name>
    <dbReference type="NCBI Taxonomy" id="392032"/>
    <lineage>
        <taxon>Eukaryota</taxon>
        <taxon>Metazoa</taxon>
        <taxon>Spiralia</taxon>
        <taxon>Gnathifera</taxon>
        <taxon>Rotifera</taxon>
        <taxon>Eurotatoria</taxon>
        <taxon>Bdelloidea</taxon>
        <taxon>Philodinida</taxon>
        <taxon>Philodinidae</taxon>
        <taxon>Rotaria</taxon>
    </lineage>
</organism>
<feature type="non-terminal residue" evidence="2">
    <location>
        <position position="101"/>
    </location>
</feature>
<reference evidence="2" key="1">
    <citation type="submission" date="2021-02" db="EMBL/GenBank/DDBJ databases">
        <authorList>
            <person name="Nowell W R."/>
        </authorList>
    </citation>
    <scope>NUCLEOTIDE SEQUENCE</scope>
</reference>
<dbReference type="AlphaFoldDB" id="A0A821S9M6"/>
<dbReference type="EMBL" id="CAJOBP010061032">
    <property type="protein sequence ID" value="CAF4851339.1"/>
    <property type="molecule type" value="Genomic_DNA"/>
</dbReference>
<feature type="non-terminal residue" evidence="2">
    <location>
        <position position="1"/>
    </location>
</feature>
<dbReference type="Proteomes" id="UP000663873">
    <property type="component" value="Unassembled WGS sequence"/>
</dbReference>
<accession>A0A821S9M6</accession>
<gene>
    <name evidence="2" type="ORF">UJA718_LOCUS43486</name>
</gene>